<evidence type="ECO:0000256" key="1">
    <source>
        <dbReference type="ARBA" id="ARBA00004571"/>
    </source>
</evidence>
<evidence type="ECO:0000256" key="6">
    <source>
        <dbReference type="ARBA" id="ARBA00023077"/>
    </source>
</evidence>
<comment type="subcellular location">
    <subcellularLocation>
        <location evidence="1">Cell outer membrane</location>
        <topology evidence="1">Multi-pass membrane protein</topology>
    </subcellularLocation>
</comment>
<feature type="domain" description="TonB-dependent receptor plug" evidence="12">
    <location>
        <begin position="24"/>
        <end position="112"/>
    </location>
</feature>
<evidence type="ECO:0000256" key="2">
    <source>
        <dbReference type="ARBA" id="ARBA00022448"/>
    </source>
</evidence>
<evidence type="ECO:0000313" key="14">
    <source>
        <dbReference type="Proteomes" id="UP000546031"/>
    </source>
</evidence>
<evidence type="ECO:0000313" key="13">
    <source>
        <dbReference type="EMBL" id="NVE94815.1"/>
    </source>
</evidence>
<dbReference type="Gene3D" id="2.40.170.20">
    <property type="entry name" value="TonB-dependent receptor, beta-barrel domain"/>
    <property type="match status" value="1"/>
</dbReference>
<keyword evidence="8 13" id="KW-0675">Receptor</keyword>
<evidence type="ECO:0000256" key="8">
    <source>
        <dbReference type="ARBA" id="ARBA00023170"/>
    </source>
</evidence>
<dbReference type="Pfam" id="PF07715">
    <property type="entry name" value="Plug"/>
    <property type="match status" value="1"/>
</dbReference>
<dbReference type="GO" id="GO:0015344">
    <property type="term" value="F:siderophore uptake transmembrane transporter activity"/>
    <property type="evidence" value="ECO:0007669"/>
    <property type="project" value="TreeGrafter"/>
</dbReference>
<dbReference type="Proteomes" id="UP000546031">
    <property type="component" value="Unassembled WGS sequence"/>
</dbReference>
<comment type="similarity">
    <text evidence="10">Belongs to the TonB-dependent receptor family.</text>
</comment>
<evidence type="ECO:0000256" key="3">
    <source>
        <dbReference type="ARBA" id="ARBA00022452"/>
    </source>
</evidence>
<evidence type="ECO:0000256" key="9">
    <source>
        <dbReference type="ARBA" id="ARBA00023237"/>
    </source>
</evidence>
<accession>A0A850HC05</accession>
<feature type="domain" description="TonB-dependent receptor-like beta-barrel" evidence="11">
    <location>
        <begin position="249"/>
        <end position="603"/>
    </location>
</feature>
<comment type="caution">
    <text evidence="13">The sequence shown here is derived from an EMBL/GenBank/DDBJ whole genome shotgun (WGS) entry which is preliminary data.</text>
</comment>
<dbReference type="InterPro" id="IPR036942">
    <property type="entry name" value="Beta-barrel_TonB_sf"/>
</dbReference>
<gene>
    <name evidence="13" type="ORF">HUO12_07870</name>
</gene>
<evidence type="ECO:0000259" key="11">
    <source>
        <dbReference type="Pfam" id="PF00593"/>
    </source>
</evidence>
<evidence type="ECO:0000256" key="7">
    <source>
        <dbReference type="ARBA" id="ARBA00023136"/>
    </source>
</evidence>
<keyword evidence="6 10" id="KW-0798">TonB box</keyword>
<evidence type="ECO:0000256" key="10">
    <source>
        <dbReference type="RuleBase" id="RU003357"/>
    </source>
</evidence>
<evidence type="ECO:0000256" key="5">
    <source>
        <dbReference type="ARBA" id="ARBA00022729"/>
    </source>
</evidence>
<dbReference type="AlphaFoldDB" id="A0A850HC05"/>
<dbReference type="PANTHER" id="PTHR30069:SF29">
    <property type="entry name" value="HEMOGLOBIN AND HEMOGLOBIN-HAPTOGLOBIN-BINDING PROTEIN 1-RELATED"/>
    <property type="match status" value="1"/>
</dbReference>
<dbReference type="Pfam" id="PF00593">
    <property type="entry name" value="TonB_dep_Rec_b-barrel"/>
    <property type="match status" value="1"/>
</dbReference>
<evidence type="ECO:0000256" key="4">
    <source>
        <dbReference type="ARBA" id="ARBA00022692"/>
    </source>
</evidence>
<dbReference type="InterPro" id="IPR039426">
    <property type="entry name" value="TonB-dep_rcpt-like"/>
</dbReference>
<dbReference type="GO" id="GO:0009279">
    <property type="term" value="C:cell outer membrane"/>
    <property type="evidence" value="ECO:0007669"/>
    <property type="project" value="UniProtKB-SubCell"/>
</dbReference>
<dbReference type="RefSeq" id="WP_176273051.1">
    <property type="nucleotide sequence ID" value="NZ_JABWTA010000001.1"/>
</dbReference>
<organism evidence="13 14">
    <name type="scientific">Altererythrobacter lutimaris</name>
    <dbReference type="NCBI Taxonomy" id="2743979"/>
    <lineage>
        <taxon>Bacteria</taxon>
        <taxon>Pseudomonadati</taxon>
        <taxon>Pseudomonadota</taxon>
        <taxon>Alphaproteobacteria</taxon>
        <taxon>Sphingomonadales</taxon>
        <taxon>Erythrobacteraceae</taxon>
        <taxon>Altererythrobacter</taxon>
    </lineage>
</organism>
<name>A0A850HC05_9SPHN</name>
<proteinExistence type="inferred from homology"/>
<dbReference type="InterPro" id="IPR000531">
    <property type="entry name" value="Beta-barrel_TonB"/>
</dbReference>
<dbReference type="EMBL" id="JABWTA010000001">
    <property type="protein sequence ID" value="NVE94815.1"/>
    <property type="molecule type" value="Genomic_DNA"/>
</dbReference>
<keyword evidence="9" id="KW-0998">Cell outer membrane</keyword>
<dbReference type="SUPFAM" id="SSF56935">
    <property type="entry name" value="Porins"/>
    <property type="match status" value="1"/>
</dbReference>
<protein>
    <submittedName>
        <fullName evidence="13">TonB-dependent receptor</fullName>
    </submittedName>
</protein>
<sequence>MTTPAYAREADGYLAEPLMASAGDTSTARESFDADYFARFAPRTALDMLDQVPGFELENGGGGDSQRGFGQASANVLIDGARITSKSTSVRDQLSRIPADNVLRIDIVDGASLDLPGLSGQVANVLLAQTGGLSGQFEWNPQHRFLTNLNNLYGGSISVTGSSGIVDFTIALENDATRFGGLGPTLISDADGVLIERRETLFRFFSDRPTLTADFRIEPAPSVVANVNLSYFKRFSKSREDDTRDLVMAVDQAQRRRFDSDNYGYEIAGDLGFPFGPGQLKLIALESFDQRDATEQARLTFEDGSAPQGRRFASLTEEGERIARAEYSWPMLSLDWQASGEAAFNRLERESSFEQLDADGEFVAAPLPGSTGSVREERYDFALSAGGAITERISFQFTGGAEFSTITDRAEGGQSRSFKRPKGSLLLAWKPSHAWDFSFELSRRVGQLEFSDFLADVSIADDQQTAANALLVPQQSWDAELEIARSLGAWGNATATLFEYRISDFIDIVPLPDGSAARGNIDGARVRGASLNATIELAQIGWNGARLDFDGTWRRTRLTDPVDGARRPLSSDRPSAIRVEFRHDIPQSDWAWGAIWDRDPRGRYFRVDEVGREFSGPVFASVFVENKDVLGLTVRGSLFNIAGADRTLNRTVFNGNRANGVIAFVEERRQPVGLGLNFSISGNF</sequence>
<dbReference type="Gene3D" id="2.170.130.10">
    <property type="entry name" value="TonB-dependent receptor, plug domain"/>
    <property type="match status" value="1"/>
</dbReference>
<keyword evidence="7 10" id="KW-0472">Membrane</keyword>
<reference evidence="13 14" key="1">
    <citation type="submission" date="2020-06" db="EMBL/GenBank/DDBJ databases">
        <title>Altererythrobacter lutimaris sp. nov., a marine bacterium isolated from a tidal flat.</title>
        <authorList>
            <person name="Kim D."/>
            <person name="Yoo Y."/>
            <person name="Kim J.-J."/>
        </authorList>
    </citation>
    <scope>NUCLEOTIDE SEQUENCE [LARGE SCALE GENOMIC DNA]</scope>
    <source>
        <strain evidence="13 14">JGD-16</strain>
    </source>
</reference>
<evidence type="ECO:0000259" key="12">
    <source>
        <dbReference type="Pfam" id="PF07715"/>
    </source>
</evidence>
<keyword evidence="3" id="KW-1134">Transmembrane beta strand</keyword>
<dbReference type="InterPro" id="IPR037066">
    <property type="entry name" value="Plug_dom_sf"/>
</dbReference>
<keyword evidence="14" id="KW-1185">Reference proteome</keyword>
<keyword evidence="5" id="KW-0732">Signal</keyword>
<keyword evidence="2" id="KW-0813">Transport</keyword>
<keyword evidence="4" id="KW-0812">Transmembrane</keyword>
<dbReference type="PANTHER" id="PTHR30069">
    <property type="entry name" value="TONB-DEPENDENT OUTER MEMBRANE RECEPTOR"/>
    <property type="match status" value="1"/>
</dbReference>
<dbReference type="InterPro" id="IPR012910">
    <property type="entry name" value="Plug_dom"/>
</dbReference>
<dbReference type="GO" id="GO:0044718">
    <property type="term" value="P:siderophore transmembrane transport"/>
    <property type="evidence" value="ECO:0007669"/>
    <property type="project" value="TreeGrafter"/>
</dbReference>